<keyword evidence="2" id="KW-1185">Reference proteome</keyword>
<evidence type="ECO:0000313" key="1">
    <source>
        <dbReference type="EMBL" id="MBX7491092.1"/>
    </source>
</evidence>
<dbReference type="Proteomes" id="UP000700059">
    <property type="component" value="Unassembled WGS sequence"/>
</dbReference>
<organism evidence="1 2">
    <name type="scientific">Helicobacter turcicus</name>
    <dbReference type="NCBI Taxonomy" id="2867412"/>
    <lineage>
        <taxon>Bacteria</taxon>
        <taxon>Pseudomonadati</taxon>
        <taxon>Campylobacterota</taxon>
        <taxon>Epsilonproteobacteria</taxon>
        <taxon>Campylobacterales</taxon>
        <taxon>Helicobacteraceae</taxon>
        <taxon>Helicobacter</taxon>
    </lineage>
</organism>
<dbReference type="RefSeq" id="WP_221532358.1">
    <property type="nucleotide sequence ID" value="NZ_JAIGYP010000008.1"/>
</dbReference>
<gene>
    <name evidence="1" type="ORF">K4G57_06415</name>
</gene>
<evidence type="ECO:0000313" key="2">
    <source>
        <dbReference type="Proteomes" id="UP000700059"/>
    </source>
</evidence>
<comment type="caution">
    <text evidence="1">The sequence shown here is derived from an EMBL/GenBank/DDBJ whole genome shotgun (WGS) entry which is preliminary data.</text>
</comment>
<evidence type="ECO:0008006" key="3">
    <source>
        <dbReference type="Google" id="ProtNLM"/>
    </source>
</evidence>
<proteinExistence type="predicted"/>
<reference evidence="1 2" key="1">
    <citation type="submission" date="2021-08" db="EMBL/GenBank/DDBJ databases">
        <title>Helicobacter spp. isolated from feces of Anatolian Ground Squirrel (Spermophilus xanthoprymnus) in Turkey.</title>
        <authorList>
            <person name="Aydin F."/>
            <person name="Abay S."/>
            <person name="Kayman T."/>
            <person name="Karakaya E."/>
            <person name="Saticioglu I.B."/>
        </authorList>
    </citation>
    <scope>NUCLEOTIDE SEQUENCE [LARGE SCALE GENOMIC DNA]</scope>
    <source>
        <strain evidence="1 2">Faydin-H70</strain>
    </source>
</reference>
<protein>
    <recommendedName>
        <fullName evidence="3">STAS domain-containing protein</fullName>
    </recommendedName>
</protein>
<name>A0ABS7JNW8_9HELI</name>
<sequence>MRIEQVEDNFYILHGKMKEMTDYYDLKVLLEKRKQAGKVEVQFKIPQAKEINFFILGYLLKLARKDGFKFRFLIASPYLYESLHRFGLHIFFELENGS</sequence>
<dbReference type="EMBL" id="JAIGYQ010000008">
    <property type="protein sequence ID" value="MBX7491092.1"/>
    <property type="molecule type" value="Genomic_DNA"/>
</dbReference>
<accession>A0ABS7JNW8</accession>